<organism evidence="3 4">
    <name type="scientific">Candidatus Doudnabacteria bacterium RIFCSPLOWO2_02_FULL_48_13</name>
    <dbReference type="NCBI Taxonomy" id="1817845"/>
    <lineage>
        <taxon>Bacteria</taxon>
        <taxon>Candidatus Doudnaibacteriota</taxon>
    </lineage>
</organism>
<keyword evidence="1" id="KW-0472">Membrane</keyword>
<feature type="transmembrane region" description="Helical" evidence="1">
    <location>
        <begin position="33"/>
        <end position="57"/>
    </location>
</feature>
<dbReference type="Proteomes" id="UP000177235">
    <property type="component" value="Unassembled WGS sequence"/>
</dbReference>
<accession>A0A1F5QB74</accession>
<evidence type="ECO:0000313" key="3">
    <source>
        <dbReference type="EMBL" id="OGE99367.1"/>
    </source>
</evidence>
<keyword evidence="1" id="KW-0812">Transmembrane</keyword>
<comment type="caution">
    <text evidence="3">The sequence shown here is derived from an EMBL/GenBank/DDBJ whole genome shotgun (WGS) entry which is preliminary data.</text>
</comment>
<dbReference type="InterPro" id="IPR048846">
    <property type="entry name" value="PaaX-like_central"/>
</dbReference>
<evidence type="ECO:0000313" key="4">
    <source>
        <dbReference type="Proteomes" id="UP000177235"/>
    </source>
</evidence>
<name>A0A1F5QB74_9BACT</name>
<dbReference type="Gene3D" id="3.30.70.2650">
    <property type="match status" value="1"/>
</dbReference>
<proteinExistence type="predicted"/>
<gene>
    <name evidence="3" type="ORF">A3J05_00445</name>
</gene>
<feature type="domain" description="Transcriptional repressor PaaX-like central Cas2-like" evidence="2">
    <location>
        <begin position="128"/>
        <end position="204"/>
    </location>
</feature>
<protein>
    <recommendedName>
        <fullName evidence="2">Transcriptional repressor PaaX-like central Cas2-like domain-containing protein</fullName>
    </recommendedName>
</protein>
<keyword evidence="1" id="KW-1133">Transmembrane helix</keyword>
<dbReference type="EMBL" id="MFFF01000021">
    <property type="protein sequence ID" value="OGE99367.1"/>
    <property type="molecule type" value="Genomic_DNA"/>
</dbReference>
<sequence>MLDIRNEIKNSSPKAGFELSEDQKAHLRTAGEVALAVAMTAGVVALSAIAPNAFVALDKIFGKKQYGSRKNTVVKRQNQLTKSFYYMRRQGYINIEKRGGLLMVYPTKKGQERLREINFKNLSVKKPKHWNGNWWMVVADIPKQFRIAANTFQKKLKQMEFYPLQRTVWIHPFDPREEIESVATHYHINPFVTLMEIKQLDHSDYELLEDFFRKKGLI</sequence>
<evidence type="ECO:0000256" key="1">
    <source>
        <dbReference type="SAM" id="Phobius"/>
    </source>
</evidence>
<dbReference type="AlphaFoldDB" id="A0A1F5QB74"/>
<dbReference type="Pfam" id="PF20803">
    <property type="entry name" value="PaaX_M"/>
    <property type="match status" value="1"/>
</dbReference>
<evidence type="ECO:0000259" key="2">
    <source>
        <dbReference type="Pfam" id="PF20803"/>
    </source>
</evidence>
<reference evidence="3 4" key="1">
    <citation type="journal article" date="2016" name="Nat. Commun.">
        <title>Thousands of microbial genomes shed light on interconnected biogeochemical processes in an aquifer system.</title>
        <authorList>
            <person name="Anantharaman K."/>
            <person name="Brown C.T."/>
            <person name="Hug L.A."/>
            <person name="Sharon I."/>
            <person name="Castelle C.J."/>
            <person name="Probst A.J."/>
            <person name="Thomas B.C."/>
            <person name="Singh A."/>
            <person name="Wilkins M.J."/>
            <person name="Karaoz U."/>
            <person name="Brodie E.L."/>
            <person name="Williams K.H."/>
            <person name="Hubbard S.S."/>
            <person name="Banfield J.F."/>
        </authorList>
    </citation>
    <scope>NUCLEOTIDE SEQUENCE [LARGE SCALE GENOMIC DNA]</scope>
</reference>